<evidence type="ECO:0000256" key="1">
    <source>
        <dbReference type="SAM" id="MobiDB-lite"/>
    </source>
</evidence>
<dbReference type="AlphaFoldDB" id="A0A8H3F6R3"/>
<dbReference type="PANTHER" id="PTHR42089:SF1">
    <property type="entry name" value="YALI0F09427P"/>
    <property type="match status" value="1"/>
</dbReference>
<comment type="caution">
    <text evidence="2">The sequence shown here is derived from an EMBL/GenBank/DDBJ whole genome shotgun (WGS) entry which is preliminary data.</text>
</comment>
<dbReference type="EMBL" id="CAJPDS010000018">
    <property type="protein sequence ID" value="CAF9916618.1"/>
    <property type="molecule type" value="Genomic_DNA"/>
</dbReference>
<accession>A0A8H3F6R3</accession>
<dbReference type="OrthoDB" id="5344687at2759"/>
<name>A0A8H3F6R3_9LECA</name>
<dbReference type="Proteomes" id="UP000664521">
    <property type="component" value="Unassembled WGS sequence"/>
</dbReference>
<feature type="region of interest" description="Disordered" evidence="1">
    <location>
        <begin position="149"/>
        <end position="170"/>
    </location>
</feature>
<evidence type="ECO:0000313" key="2">
    <source>
        <dbReference type="EMBL" id="CAF9916618.1"/>
    </source>
</evidence>
<gene>
    <name evidence="2" type="ORF">HETSPECPRED_002964</name>
</gene>
<keyword evidence="3" id="KW-1185">Reference proteome</keyword>
<feature type="compositionally biased region" description="Polar residues" evidence="1">
    <location>
        <begin position="153"/>
        <end position="162"/>
    </location>
</feature>
<reference evidence="2" key="1">
    <citation type="submission" date="2021-03" db="EMBL/GenBank/DDBJ databases">
        <authorList>
            <person name="Tagirdzhanova G."/>
        </authorList>
    </citation>
    <scope>NUCLEOTIDE SEQUENCE</scope>
</reference>
<protein>
    <submittedName>
        <fullName evidence="2">Uncharacterized protein</fullName>
    </submittedName>
</protein>
<proteinExistence type="predicted"/>
<sequence length="467" mass="51868">MYNDRPHHLLAQVPLTVSPFISLATATTLPYTYKSLPSTLPPSSTADSSGVEREDYVVSASGHAASPEDIIKSCQALQDHIKKTQEDAEKAIQDWEQTLMEQDLAEKRRLAPGWLDRSEKILEPERKGSIGSPAAINDQAKRASIMDSDIESNKTQPTSQEVQDPAGDELDRAFGGMTHRLQTVDHDSPTQWRFATPPQSRNPQHQLQIVGRTSPTSSQIRFPNLSQAVHPIDRTSPTSSPTGLPNSSLAFQTMDSTSTLSNPTGLPKPSLAFQTVDSTSTLSSPTGLPNPSLAFQTMDSTATLGNPTGLPKPSLAFQTMDIGTTVFDSNAQKFIIQAMCFFNYTAEQVAPCLGMREDGTLEKLPEVVEAVKDYFVNNRGLLTDKTLWERNDAKYQDRVKDKIEKGAREMVRRKAAALEKAIEARIEDARVVSGFFDEMMAQEQRYFRRAYLKSQGKQFYGWHPEWL</sequence>
<dbReference type="PANTHER" id="PTHR42089">
    <property type="entry name" value="YALI0F09427P"/>
    <property type="match status" value="1"/>
</dbReference>
<organism evidence="2 3">
    <name type="scientific">Heterodermia speciosa</name>
    <dbReference type="NCBI Taxonomy" id="116794"/>
    <lineage>
        <taxon>Eukaryota</taxon>
        <taxon>Fungi</taxon>
        <taxon>Dikarya</taxon>
        <taxon>Ascomycota</taxon>
        <taxon>Pezizomycotina</taxon>
        <taxon>Lecanoromycetes</taxon>
        <taxon>OSLEUM clade</taxon>
        <taxon>Lecanoromycetidae</taxon>
        <taxon>Caliciales</taxon>
        <taxon>Physciaceae</taxon>
        <taxon>Heterodermia</taxon>
    </lineage>
</organism>
<evidence type="ECO:0000313" key="3">
    <source>
        <dbReference type="Proteomes" id="UP000664521"/>
    </source>
</evidence>